<dbReference type="Proteomes" id="UP000606935">
    <property type="component" value="Unassembled WGS sequence"/>
</dbReference>
<dbReference type="InterPro" id="IPR012668">
    <property type="entry name" value="CHP02466"/>
</dbReference>
<feature type="repeat" description="TPR" evidence="1">
    <location>
        <begin position="305"/>
        <end position="338"/>
    </location>
</feature>
<name>A0A917Z3V7_9ALTE</name>
<reference evidence="2" key="2">
    <citation type="submission" date="2020-09" db="EMBL/GenBank/DDBJ databases">
        <authorList>
            <person name="Sun Q."/>
            <person name="Zhou Y."/>
        </authorList>
    </citation>
    <scope>NUCLEOTIDE SEQUENCE</scope>
    <source>
        <strain evidence="2">CGMCC 1.7086</strain>
    </source>
</reference>
<dbReference type="EMBL" id="BMLS01000005">
    <property type="protein sequence ID" value="GGO72258.1"/>
    <property type="molecule type" value="Genomic_DNA"/>
</dbReference>
<dbReference type="Gene3D" id="1.25.40.10">
    <property type="entry name" value="Tetratricopeptide repeat domain"/>
    <property type="match status" value="2"/>
</dbReference>
<proteinExistence type="predicted"/>
<keyword evidence="1" id="KW-0802">TPR repeat</keyword>
<dbReference type="Gene3D" id="2.60.120.620">
    <property type="entry name" value="q2cbj1_9rhob like domain"/>
    <property type="match status" value="1"/>
</dbReference>
<reference evidence="2" key="1">
    <citation type="journal article" date="2014" name="Int. J. Syst. Evol. Microbiol.">
        <title>Complete genome sequence of Corynebacterium casei LMG S-19264T (=DSM 44701T), isolated from a smear-ripened cheese.</title>
        <authorList>
            <consortium name="US DOE Joint Genome Institute (JGI-PGF)"/>
            <person name="Walter F."/>
            <person name="Albersmeier A."/>
            <person name="Kalinowski J."/>
            <person name="Ruckert C."/>
        </authorList>
    </citation>
    <scope>NUCLEOTIDE SEQUENCE</scope>
    <source>
        <strain evidence="2">CGMCC 1.7086</strain>
    </source>
</reference>
<sequence length="598" mass="67743">MRNNVTQIAQQAIALYQQQKYEVALPLLKQLTAAGVSHPLIWHVFALCLRKLGKLQESEQAFCKAMKLAPNDAEIKNNYGNLLKQLGDSNKAMQCFHEALRCRPGFVDAQYNAGLLKLEKKQYAEASRFLKQALSNKPDFASAAVALAKSLIQTGGLDEAIGVLCRILEGGSDSVPVLLTLSQCYREKGLHDEAVELLCDRQESDLLVRELAINLHFSGRSESAIECFRALLKKDPLNQQVLGSMADIRWLMGDVDWLDDYYQALCANPNSWPLRCDLSNRLVKSEQLQSAEQILEESPVSVWPLEALLLKGHIKREQGEIEEAQHVLKKALPMSEKNTSVINELMLCHLSEGDVKSALRCCDQLIEKETDNQAWWAMKAACLKLAGNLREYRKLYDFDKFVKAYVLPCPSGYSNISEFNQQLLHDLQNMHASARHPLEQSLRTGTQTEGHLFRRDIESVKFLEKQLKQVIAAYISHLSFDNSHPFTRRLRQDFLFSGAWSVRLNNSGYHRNHYHSEGWISGSYYVSVPKAVQRSGNGWIKFGQAELGRLFSMDPDYCIKPEAGSVALFPSMMWHGTEPFDDQEYRVTVAFDVVPVEE</sequence>
<keyword evidence="3" id="KW-1185">Reference proteome</keyword>
<dbReference type="PANTHER" id="PTHR44809:SF1">
    <property type="entry name" value="PROTEIN O-MANNOSYL-TRANSFERASE TMTC1"/>
    <property type="match status" value="1"/>
</dbReference>
<feature type="repeat" description="TPR" evidence="1">
    <location>
        <begin position="107"/>
        <end position="140"/>
    </location>
</feature>
<comment type="caution">
    <text evidence="2">The sequence shown here is derived from an EMBL/GenBank/DDBJ whole genome shotgun (WGS) entry which is preliminary data.</text>
</comment>
<dbReference type="InterPro" id="IPR052943">
    <property type="entry name" value="TMTC_O-mannosyl-trnsfr"/>
</dbReference>
<organism evidence="2 3">
    <name type="scientific">Bowmanella pacifica</name>
    <dbReference type="NCBI Taxonomy" id="502051"/>
    <lineage>
        <taxon>Bacteria</taxon>
        <taxon>Pseudomonadati</taxon>
        <taxon>Pseudomonadota</taxon>
        <taxon>Gammaproteobacteria</taxon>
        <taxon>Alteromonadales</taxon>
        <taxon>Alteromonadaceae</taxon>
        <taxon>Bowmanella</taxon>
    </lineage>
</organism>
<protein>
    <submittedName>
        <fullName evidence="2">Tetratricopeptide repeat-containing 2OG-Fe(II) oxygenase</fullName>
    </submittedName>
</protein>
<feature type="repeat" description="TPR" evidence="1">
    <location>
        <begin position="73"/>
        <end position="106"/>
    </location>
</feature>
<feature type="repeat" description="TPR" evidence="1">
    <location>
        <begin position="39"/>
        <end position="72"/>
    </location>
</feature>
<dbReference type="SUPFAM" id="SSF48452">
    <property type="entry name" value="TPR-like"/>
    <property type="match status" value="2"/>
</dbReference>
<dbReference type="Pfam" id="PF13759">
    <property type="entry name" value="2OG-FeII_Oxy_5"/>
    <property type="match status" value="1"/>
</dbReference>
<evidence type="ECO:0000313" key="3">
    <source>
        <dbReference type="Proteomes" id="UP000606935"/>
    </source>
</evidence>
<dbReference type="InterPro" id="IPR019734">
    <property type="entry name" value="TPR_rpt"/>
</dbReference>
<dbReference type="PANTHER" id="PTHR44809">
    <property type="match status" value="1"/>
</dbReference>
<evidence type="ECO:0000313" key="2">
    <source>
        <dbReference type="EMBL" id="GGO72258.1"/>
    </source>
</evidence>
<dbReference type="Pfam" id="PF14559">
    <property type="entry name" value="TPR_19"/>
    <property type="match status" value="2"/>
</dbReference>
<dbReference type="InterPro" id="IPR011990">
    <property type="entry name" value="TPR-like_helical_dom_sf"/>
</dbReference>
<dbReference type="PROSITE" id="PS50005">
    <property type="entry name" value="TPR"/>
    <property type="match status" value="4"/>
</dbReference>
<accession>A0A917Z3V7</accession>
<dbReference type="SMART" id="SM00028">
    <property type="entry name" value="TPR"/>
    <property type="match status" value="6"/>
</dbReference>
<dbReference type="AlphaFoldDB" id="A0A917Z3V7"/>
<gene>
    <name evidence="2" type="ORF">GCM10010982_29950</name>
</gene>
<dbReference type="Pfam" id="PF13432">
    <property type="entry name" value="TPR_16"/>
    <property type="match status" value="1"/>
</dbReference>
<evidence type="ECO:0000256" key="1">
    <source>
        <dbReference type="PROSITE-ProRule" id="PRU00339"/>
    </source>
</evidence>